<dbReference type="PANTHER" id="PTHR43179:SF7">
    <property type="entry name" value="RHAMNOSYLTRANSFERASE WBBL"/>
    <property type="match status" value="1"/>
</dbReference>
<sequence length="554" mass="60259">MAPTASIIVPTQDRPEYLEVALRSITPQATVAGAEVIVVDDGPSAATRAVAERHGARYVARTAPHGLNAARNAGVDAAASELLVFADDDVDVHPGWLDALITAHAVAGDDVGAFTGPITPRFEDHRFHTCGREGPPVTFLDLGRDDTDADHAWGANMTVRRATVERIGRFDEALNFGAGDEQEWQDRLRAAGLRIRYVAAAGLDHRRAGDDARLRSLVRSAFRRGRSTRRWDAWRGAAPTAATELRTLAGCLWHTVRRACWMNGPVMAAHSLGRLREALDPQPPPARPGVDDFLAGRSGHVAGRRATVLRAADVVLDLAATPTRHRLDRAAAAGPRRRVHVVAIDRPGSALGAALDELRRSRHDVRVHPGPLRQGVGKFARVAELLAEHPPGDADWLVVLDDDVVLPSGFLDRFVACAEAADLRLAQPAHRLHSHAAWPVTRRAVDPRSAVRETRFVEIGPITAFRADTLGVLLPFPELRMGWGLDVHWGAVAREHRWRVGVVDATPILHLAPVAADYDREGAAGEARAFLADRPYVTRGEAGWSRPLEVERSR</sequence>
<dbReference type="InterPro" id="IPR001173">
    <property type="entry name" value="Glyco_trans_2-like"/>
</dbReference>
<evidence type="ECO:0000259" key="1">
    <source>
        <dbReference type="Pfam" id="PF00535"/>
    </source>
</evidence>
<gene>
    <name evidence="2" type="ORF">LRS13_01030</name>
</gene>
<dbReference type="PANTHER" id="PTHR43179">
    <property type="entry name" value="RHAMNOSYLTRANSFERASE WBBL"/>
    <property type="match status" value="1"/>
</dbReference>
<dbReference type="SUPFAM" id="SSF53448">
    <property type="entry name" value="Nucleotide-diphospho-sugar transferases"/>
    <property type="match status" value="2"/>
</dbReference>
<evidence type="ECO:0000313" key="2">
    <source>
        <dbReference type="EMBL" id="UUY04141.1"/>
    </source>
</evidence>
<name>A0ABY5PHQ3_9ACTN</name>
<dbReference type="Pfam" id="PF00535">
    <property type="entry name" value="Glycos_transf_2"/>
    <property type="match status" value="1"/>
</dbReference>
<dbReference type="Gene3D" id="3.90.550.10">
    <property type="entry name" value="Spore Coat Polysaccharide Biosynthesis Protein SpsA, Chain A"/>
    <property type="match status" value="1"/>
</dbReference>
<reference evidence="3" key="1">
    <citation type="submission" date="2021-11" db="EMBL/GenBank/DDBJ databases">
        <title>Cultivation dependent microbiological survey of springs from the worlds oldest radium mine currently devoted to the extraction of radon-saturated water.</title>
        <authorList>
            <person name="Kapinusova G."/>
            <person name="Smrhova T."/>
            <person name="Strejcek M."/>
            <person name="Suman J."/>
            <person name="Jani K."/>
            <person name="Pajer P."/>
            <person name="Uhlik O."/>
        </authorList>
    </citation>
    <scope>NUCLEOTIDE SEQUENCE [LARGE SCALE GENOMIC DNA]</scope>
    <source>
        <strain evidence="3">J379</strain>
    </source>
</reference>
<keyword evidence="3" id="KW-1185">Reference proteome</keyword>
<accession>A0ABY5PHQ3</accession>
<dbReference type="EMBL" id="CP088295">
    <property type="protein sequence ID" value="UUY04141.1"/>
    <property type="molecule type" value="Genomic_DNA"/>
</dbReference>
<dbReference type="RefSeq" id="WP_353864634.1">
    <property type="nucleotide sequence ID" value="NZ_CP088295.1"/>
</dbReference>
<protein>
    <submittedName>
        <fullName evidence="2">Glycosyltransferase</fullName>
    </submittedName>
</protein>
<organism evidence="2 3">
    <name type="scientific">Svornostia abyssi</name>
    <dbReference type="NCBI Taxonomy" id="2898438"/>
    <lineage>
        <taxon>Bacteria</taxon>
        <taxon>Bacillati</taxon>
        <taxon>Actinomycetota</taxon>
        <taxon>Thermoleophilia</taxon>
        <taxon>Solirubrobacterales</taxon>
        <taxon>Baekduiaceae</taxon>
        <taxon>Svornostia</taxon>
    </lineage>
</organism>
<proteinExistence type="predicted"/>
<feature type="domain" description="Glycosyltransferase 2-like" evidence="1">
    <location>
        <begin position="6"/>
        <end position="167"/>
    </location>
</feature>
<dbReference type="InterPro" id="IPR029044">
    <property type="entry name" value="Nucleotide-diphossugar_trans"/>
</dbReference>
<dbReference type="Proteomes" id="UP001058860">
    <property type="component" value="Chromosome"/>
</dbReference>
<evidence type="ECO:0000313" key="3">
    <source>
        <dbReference type="Proteomes" id="UP001058860"/>
    </source>
</evidence>